<comment type="caution">
    <text evidence="2">The sequence shown here is derived from an EMBL/GenBank/DDBJ whole genome shotgun (WGS) entry which is preliminary data.</text>
</comment>
<evidence type="ECO:0000256" key="1">
    <source>
        <dbReference type="SAM" id="MobiDB-lite"/>
    </source>
</evidence>
<accession>A0ABR2P9R3</accession>
<name>A0ABR2P9R3_9ROSI</name>
<dbReference type="EMBL" id="JBBPBN010000074">
    <property type="protein sequence ID" value="KAK8984900.1"/>
    <property type="molecule type" value="Genomic_DNA"/>
</dbReference>
<evidence type="ECO:0000313" key="3">
    <source>
        <dbReference type="Proteomes" id="UP001396334"/>
    </source>
</evidence>
<protein>
    <submittedName>
        <fullName evidence="2">Uncharacterized protein</fullName>
    </submittedName>
</protein>
<organism evidence="2 3">
    <name type="scientific">Hibiscus sabdariffa</name>
    <name type="common">roselle</name>
    <dbReference type="NCBI Taxonomy" id="183260"/>
    <lineage>
        <taxon>Eukaryota</taxon>
        <taxon>Viridiplantae</taxon>
        <taxon>Streptophyta</taxon>
        <taxon>Embryophyta</taxon>
        <taxon>Tracheophyta</taxon>
        <taxon>Spermatophyta</taxon>
        <taxon>Magnoliopsida</taxon>
        <taxon>eudicotyledons</taxon>
        <taxon>Gunneridae</taxon>
        <taxon>Pentapetalae</taxon>
        <taxon>rosids</taxon>
        <taxon>malvids</taxon>
        <taxon>Malvales</taxon>
        <taxon>Malvaceae</taxon>
        <taxon>Malvoideae</taxon>
        <taxon>Hibiscus</taxon>
    </lineage>
</organism>
<keyword evidence="3" id="KW-1185">Reference proteome</keyword>
<evidence type="ECO:0000313" key="2">
    <source>
        <dbReference type="EMBL" id="KAK8984900.1"/>
    </source>
</evidence>
<proteinExistence type="predicted"/>
<dbReference type="Proteomes" id="UP001396334">
    <property type="component" value="Unassembled WGS sequence"/>
</dbReference>
<reference evidence="2 3" key="1">
    <citation type="journal article" date="2024" name="G3 (Bethesda)">
        <title>Genome assembly of Hibiscus sabdariffa L. provides insights into metabolisms of medicinal natural products.</title>
        <authorList>
            <person name="Kim T."/>
        </authorList>
    </citation>
    <scope>NUCLEOTIDE SEQUENCE [LARGE SCALE GENOMIC DNA]</scope>
    <source>
        <strain evidence="2">TK-2024</strain>
        <tissue evidence="2">Old leaves</tissue>
    </source>
</reference>
<sequence>MEKEARPNAKAKTAYPKSAPAQKLNYAPKQHDHHPPLPKEMMTLSATPQKAQPAQDPPLNSRAPLPGTLPFIVREEEGNAESIT</sequence>
<feature type="region of interest" description="Disordered" evidence="1">
    <location>
        <begin position="1"/>
        <end position="84"/>
    </location>
</feature>
<gene>
    <name evidence="2" type="ORF">V6N11_064446</name>
</gene>